<dbReference type="InterPro" id="IPR022024">
    <property type="entry name" value="DUF3602"/>
</dbReference>
<dbReference type="PANTHER" id="PTHR34693">
    <property type="entry name" value="PROTEIN PAR32"/>
    <property type="match status" value="1"/>
</dbReference>
<proteinExistence type="predicted"/>
<feature type="region of interest" description="Disordered" evidence="1">
    <location>
        <begin position="31"/>
        <end position="73"/>
    </location>
</feature>
<name>A0AAN8ETP7_9EURO</name>
<dbReference type="InterPro" id="IPR053203">
    <property type="entry name" value="Cisplatin_resist-associated"/>
</dbReference>
<dbReference type="PANTHER" id="PTHR34693:SF1">
    <property type="entry name" value="PROTEIN PAR32"/>
    <property type="match status" value="1"/>
</dbReference>
<feature type="compositionally biased region" description="Basic and acidic residues" evidence="1">
    <location>
        <begin position="183"/>
        <end position="203"/>
    </location>
</feature>
<gene>
    <name evidence="2" type="ORF">OHC33_000546</name>
</gene>
<dbReference type="AlphaFoldDB" id="A0AAN8ETP7"/>
<evidence type="ECO:0000313" key="2">
    <source>
        <dbReference type="EMBL" id="KAK5958703.1"/>
    </source>
</evidence>
<dbReference type="EMBL" id="JAKLMC020000001">
    <property type="protein sequence ID" value="KAK5958703.1"/>
    <property type="molecule type" value="Genomic_DNA"/>
</dbReference>
<evidence type="ECO:0000256" key="1">
    <source>
        <dbReference type="SAM" id="MobiDB-lite"/>
    </source>
</evidence>
<keyword evidence="3" id="KW-1185">Reference proteome</keyword>
<sequence>MTAESETQPQQSWAAWLLDAYANAVVTEPCETEDDDSAYESMSPAVSEIGKTESASPYGPYVKTGRGGAGNYQWQARQNRDVEAQKPMSLKEKRKVAVAMESIDTAAAMQNAQSRKVSQYARAGRGGAGNFTAYVQSNEPQPSPTAASFRVVTPTSSNSPVIHSGRGGAGNFIAARSASDSVKLAKERQEQAEAEKRREKAEQHVGSVLQAPSQAYIGNKRRSALPDEFANTDWT</sequence>
<dbReference type="Proteomes" id="UP001316803">
    <property type="component" value="Unassembled WGS sequence"/>
</dbReference>
<dbReference type="Pfam" id="PF12223">
    <property type="entry name" value="DUF3602"/>
    <property type="match status" value="1"/>
</dbReference>
<reference evidence="2 3" key="1">
    <citation type="submission" date="2022-12" db="EMBL/GenBank/DDBJ databases">
        <title>Genomic features and morphological characterization of a novel Knufia sp. strain isolated from spacecraft assembly facility.</title>
        <authorList>
            <person name="Teixeira M."/>
            <person name="Chander A.M."/>
            <person name="Stajich J.E."/>
            <person name="Venkateswaran K."/>
        </authorList>
    </citation>
    <scope>NUCLEOTIDE SEQUENCE [LARGE SCALE GENOMIC DNA]</scope>
    <source>
        <strain evidence="2 3">FJI-L2-BK-P2</strain>
    </source>
</reference>
<comment type="caution">
    <text evidence="2">The sequence shown here is derived from an EMBL/GenBank/DDBJ whole genome shotgun (WGS) entry which is preliminary data.</text>
</comment>
<feature type="region of interest" description="Disordered" evidence="1">
    <location>
        <begin position="179"/>
        <end position="235"/>
    </location>
</feature>
<protein>
    <submittedName>
        <fullName evidence="2">Uncharacterized protein</fullName>
    </submittedName>
</protein>
<evidence type="ECO:0000313" key="3">
    <source>
        <dbReference type="Proteomes" id="UP001316803"/>
    </source>
</evidence>
<organism evidence="2 3">
    <name type="scientific">Knufia fluminis</name>
    <dbReference type="NCBI Taxonomy" id="191047"/>
    <lineage>
        <taxon>Eukaryota</taxon>
        <taxon>Fungi</taxon>
        <taxon>Dikarya</taxon>
        <taxon>Ascomycota</taxon>
        <taxon>Pezizomycotina</taxon>
        <taxon>Eurotiomycetes</taxon>
        <taxon>Chaetothyriomycetidae</taxon>
        <taxon>Chaetothyriales</taxon>
        <taxon>Trichomeriaceae</taxon>
        <taxon>Knufia</taxon>
    </lineage>
</organism>
<accession>A0AAN8ETP7</accession>